<evidence type="ECO:0000256" key="2">
    <source>
        <dbReference type="SAM" id="Phobius"/>
    </source>
</evidence>
<dbReference type="EMBL" id="JARKIE010000052">
    <property type="protein sequence ID" value="KAJ7692473.1"/>
    <property type="molecule type" value="Genomic_DNA"/>
</dbReference>
<dbReference type="AlphaFoldDB" id="A0AAD7DIZ2"/>
<name>A0AAD7DIZ2_MYCRO</name>
<comment type="caution">
    <text evidence="3">The sequence shown here is derived from an EMBL/GenBank/DDBJ whole genome shotgun (WGS) entry which is preliminary data.</text>
</comment>
<feature type="region of interest" description="Disordered" evidence="1">
    <location>
        <begin position="1"/>
        <end position="23"/>
    </location>
</feature>
<sequence length="148" mass="16379">MCRIGLASGPELGPTRNPGLNPGLSTGSYSGLIFLNEMVTLSQSASKLECMEQKMRVKPRLKPKPDPTQDPLLKSGGAWDFLKSKPGLSTNQNQARKDTEQFCMVLALFYVMVVIVVNAGFQLRELPLWGHDSRPAVHTPMIAKFRHN</sequence>
<evidence type="ECO:0000256" key="1">
    <source>
        <dbReference type="SAM" id="MobiDB-lite"/>
    </source>
</evidence>
<keyword evidence="2" id="KW-1133">Transmembrane helix</keyword>
<evidence type="ECO:0000313" key="4">
    <source>
        <dbReference type="Proteomes" id="UP001221757"/>
    </source>
</evidence>
<organism evidence="3 4">
    <name type="scientific">Mycena rosella</name>
    <name type="common">Pink bonnet</name>
    <name type="synonym">Agaricus rosellus</name>
    <dbReference type="NCBI Taxonomy" id="1033263"/>
    <lineage>
        <taxon>Eukaryota</taxon>
        <taxon>Fungi</taxon>
        <taxon>Dikarya</taxon>
        <taxon>Basidiomycota</taxon>
        <taxon>Agaricomycotina</taxon>
        <taxon>Agaricomycetes</taxon>
        <taxon>Agaricomycetidae</taxon>
        <taxon>Agaricales</taxon>
        <taxon>Marasmiineae</taxon>
        <taxon>Mycenaceae</taxon>
        <taxon>Mycena</taxon>
    </lineage>
</organism>
<evidence type="ECO:0000313" key="3">
    <source>
        <dbReference type="EMBL" id="KAJ7692473.1"/>
    </source>
</evidence>
<proteinExistence type="predicted"/>
<feature type="transmembrane region" description="Helical" evidence="2">
    <location>
        <begin position="102"/>
        <end position="121"/>
    </location>
</feature>
<keyword evidence="2" id="KW-0472">Membrane</keyword>
<keyword evidence="2" id="KW-0812">Transmembrane</keyword>
<accession>A0AAD7DIZ2</accession>
<dbReference type="Proteomes" id="UP001221757">
    <property type="component" value="Unassembled WGS sequence"/>
</dbReference>
<reference evidence="3" key="1">
    <citation type="submission" date="2023-03" db="EMBL/GenBank/DDBJ databases">
        <title>Massive genome expansion in bonnet fungi (Mycena s.s.) driven by repeated elements and novel gene families across ecological guilds.</title>
        <authorList>
            <consortium name="Lawrence Berkeley National Laboratory"/>
            <person name="Harder C.B."/>
            <person name="Miyauchi S."/>
            <person name="Viragh M."/>
            <person name="Kuo A."/>
            <person name="Thoen E."/>
            <person name="Andreopoulos B."/>
            <person name="Lu D."/>
            <person name="Skrede I."/>
            <person name="Drula E."/>
            <person name="Henrissat B."/>
            <person name="Morin E."/>
            <person name="Kohler A."/>
            <person name="Barry K."/>
            <person name="LaButti K."/>
            <person name="Morin E."/>
            <person name="Salamov A."/>
            <person name="Lipzen A."/>
            <person name="Mereny Z."/>
            <person name="Hegedus B."/>
            <person name="Baldrian P."/>
            <person name="Stursova M."/>
            <person name="Weitz H."/>
            <person name="Taylor A."/>
            <person name="Grigoriev I.V."/>
            <person name="Nagy L.G."/>
            <person name="Martin F."/>
            <person name="Kauserud H."/>
        </authorList>
    </citation>
    <scope>NUCLEOTIDE SEQUENCE</scope>
    <source>
        <strain evidence="3">CBHHK067</strain>
    </source>
</reference>
<keyword evidence="4" id="KW-1185">Reference proteome</keyword>
<feature type="region of interest" description="Disordered" evidence="1">
    <location>
        <begin position="56"/>
        <end position="78"/>
    </location>
</feature>
<protein>
    <submittedName>
        <fullName evidence="3">Uncharacterized protein</fullName>
    </submittedName>
</protein>
<gene>
    <name evidence="3" type="ORF">B0H17DRAFT_1133195</name>
</gene>